<evidence type="ECO:0000259" key="7">
    <source>
        <dbReference type="PROSITE" id="PS50002"/>
    </source>
</evidence>
<keyword evidence="10" id="KW-1185">Reference proteome</keyword>
<evidence type="ECO:0000259" key="8">
    <source>
        <dbReference type="PROSITE" id="PS51741"/>
    </source>
</evidence>
<evidence type="ECO:0000256" key="1">
    <source>
        <dbReference type="ARBA" id="ARBA00022443"/>
    </source>
</evidence>
<dbReference type="SUPFAM" id="SSF103657">
    <property type="entry name" value="BAR/IMD domain-like"/>
    <property type="match status" value="1"/>
</dbReference>
<evidence type="ECO:0000256" key="2">
    <source>
        <dbReference type="ARBA" id="ARBA00022553"/>
    </source>
</evidence>
<feature type="compositionally biased region" description="Low complexity" evidence="6">
    <location>
        <begin position="498"/>
        <end position="512"/>
    </location>
</feature>
<dbReference type="SUPFAM" id="SSF50044">
    <property type="entry name" value="SH3-domain"/>
    <property type="match status" value="2"/>
</dbReference>
<sequence>MSSSVTSSPIRVGSVYGKSGLVATAKSTLNEQTARLQGKHSLDVELIDDLKAFIKTKCNIEKDYCNQMIKLVNTQSHKKYPTLEAENDSQVKSLYTSWKTYLEETDKSAKNRLTQFEQLVQICDLLKQIKTRKLQISKKSIDQHLKKMHEEVLTSVSEIDKTRKLYFDDEHMARQARDKEEKIKKQKGGIFSSLAKLQTKKDKTSAQREASDIQSTQARNDYLMALAAGNAHLDHYYTLDIPQLTHSIDDDVLDKCRGFMLSLLESELNAIQVTNQSLDSAYRLVESTSADFTNKAYLSDPQSASLRELLLYEFDRCDNDTIDVISLDHNADIALRNEVQKWFTWFSKECRNLNRLSAQLIKCQALLAEGHKTVEVSGQSSPVDIENRIDDIKQQIRKCEISKLKAKARLEIIKKGGIEMEDFENFESQITTEIKQQSLSLDVDIGIGVPLSRTPSLRSTNISTYSDGGRISSLDGNRSDDRETDTDHYQTPEPDLNSGRSGRPESSSSEQLESPEHKHSTSSYDTQPKYSTSSFDAQQSQGWADYDPTQPAWEDETAAPVDETAATEGYEAAPETSYTPLEGTLLVGKICQTLYPYESQNQDDLSFLENENLTVLEALDQDWVKAQNDRYMIGYVPAAYLMPIGDAPQDAIPTEEPNTDNGIVNDIPITAELQLSSEGAHRAQSADSFVRAIYGYTATSEEEMSFSEGDILKLLNKSDDGWWTAEKDGVVGHFPSMLVEELSDDRDSGAFAESISGESEAESIESPTTPVAPPPSFAPPKPIHLTPHQVVIIQPTPEIESKPSLGDDDEGVDNNRDVTEEIPEEETIPEAVVEIVVNPEFTLDKPIPKPSSEENSETTNEDNVKDENNSDESSDQNSIVTAVGVTISVDMDAEEIEATAREISEAITLEAIQTANQYNQENYVQNGNNGNYSTGNNNDVNHQNYSNEDSDYEDIK</sequence>
<feature type="compositionally biased region" description="Polar residues" evidence="6">
    <location>
        <begin position="453"/>
        <end position="466"/>
    </location>
</feature>
<dbReference type="SMART" id="SM00326">
    <property type="entry name" value="SH3"/>
    <property type="match status" value="2"/>
</dbReference>
<dbReference type="InterPro" id="IPR027267">
    <property type="entry name" value="AH/BAR_dom_sf"/>
</dbReference>
<feature type="compositionally biased region" description="Low complexity" evidence="6">
    <location>
        <begin position="749"/>
        <end position="769"/>
    </location>
</feature>
<dbReference type="InterPro" id="IPR001452">
    <property type="entry name" value="SH3_domain"/>
</dbReference>
<dbReference type="PRINTS" id="PR00499">
    <property type="entry name" value="P67PHOX"/>
</dbReference>
<feature type="compositionally biased region" description="Pro residues" evidence="6">
    <location>
        <begin position="770"/>
        <end position="782"/>
    </location>
</feature>
<dbReference type="PROSITE" id="PS50002">
    <property type="entry name" value="SH3"/>
    <property type="match status" value="2"/>
</dbReference>
<proteinExistence type="predicted"/>
<evidence type="ECO:0000256" key="5">
    <source>
        <dbReference type="PROSITE-ProRule" id="PRU01077"/>
    </source>
</evidence>
<name>A0A7R9LHT7_9ACAR</name>
<dbReference type="InterPro" id="IPR031160">
    <property type="entry name" value="F_BAR_dom"/>
</dbReference>
<dbReference type="PROSITE" id="PS51741">
    <property type="entry name" value="F_BAR"/>
    <property type="match status" value="1"/>
</dbReference>
<accession>A0A7R9LHT7</accession>
<dbReference type="PRINTS" id="PR00452">
    <property type="entry name" value="SH3DOMAIN"/>
</dbReference>
<keyword evidence="1 4" id="KW-0728">SH3 domain</keyword>
<reference evidence="9" key="1">
    <citation type="submission" date="2020-11" db="EMBL/GenBank/DDBJ databases">
        <authorList>
            <person name="Tran Van P."/>
        </authorList>
    </citation>
    <scope>NUCLEOTIDE SEQUENCE</scope>
</reference>
<feature type="compositionally biased region" description="Low complexity" evidence="6">
    <location>
        <begin position="926"/>
        <end position="941"/>
    </location>
</feature>
<evidence type="ECO:0000256" key="4">
    <source>
        <dbReference type="PROSITE-ProRule" id="PRU00192"/>
    </source>
</evidence>
<dbReference type="GO" id="GO:0055037">
    <property type="term" value="C:recycling endosome"/>
    <property type="evidence" value="ECO:0007669"/>
    <property type="project" value="TreeGrafter"/>
</dbReference>
<evidence type="ECO:0000256" key="3">
    <source>
        <dbReference type="ARBA" id="ARBA00023054"/>
    </source>
</evidence>
<dbReference type="Pfam" id="PF00018">
    <property type="entry name" value="SH3_1"/>
    <property type="match status" value="2"/>
</dbReference>
<dbReference type="PANTHER" id="PTHR15735:SF21">
    <property type="entry name" value="PROTEIN NERVOUS WRECK"/>
    <property type="match status" value="1"/>
</dbReference>
<keyword evidence="3 5" id="KW-0175">Coiled coil</keyword>
<feature type="domain" description="F-BAR" evidence="8">
    <location>
        <begin position="19"/>
        <end position="297"/>
    </location>
</feature>
<dbReference type="FunFam" id="2.30.30.40:FF:000033">
    <property type="entry name" value="FCH and double SH3 domains protein 2"/>
    <property type="match status" value="1"/>
</dbReference>
<dbReference type="GO" id="GO:0007274">
    <property type="term" value="P:neuromuscular synaptic transmission"/>
    <property type="evidence" value="ECO:0007669"/>
    <property type="project" value="TreeGrafter"/>
</dbReference>
<feature type="region of interest" description="Disordered" evidence="6">
    <location>
        <begin position="745"/>
        <end position="783"/>
    </location>
</feature>
<dbReference type="InterPro" id="IPR036028">
    <property type="entry name" value="SH3-like_dom_sf"/>
</dbReference>
<dbReference type="GO" id="GO:0031594">
    <property type="term" value="C:neuromuscular junction"/>
    <property type="evidence" value="ECO:0007669"/>
    <property type="project" value="TreeGrafter"/>
</dbReference>
<dbReference type="GO" id="GO:0030833">
    <property type="term" value="P:regulation of actin filament polymerization"/>
    <property type="evidence" value="ECO:0007669"/>
    <property type="project" value="TreeGrafter"/>
</dbReference>
<dbReference type="Proteomes" id="UP000728032">
    <property type="component" value="Unassembled WGS sequence"/>
</dbReference>
<evidence type="ECO:0000313" key="9">
    <source>
        <dbReference type="EMBL" id="CAD7641178.1"/>
    </source>
</evidence>
<dbReference type="Pfam" id="PF00611">
    <property type="entry name" value="FCH"/>
    <property type="match status" value="1"/>
</dbReference>
<dbReference type="Gene3D" id="2.30.30.40">
    <property type="entry name" value="SH3 Domains"/>
    <property type="match status" value="2"/>
</dbReference>
<evidence type="ECO:0000313" key="10">
    <source>
        <dbReference type="Proteomes" id="UP000728032"/>
    </source>
</evidence>
<evidence type="ECO:0000256" key="6">
    <source>
        <dbReference type="SAM" id="MobiDB-lite"/>
    </source>
</evidence>
<dbReference type="OrthoDB" id="10065861at2759"/>
<dbReference type="GO" id="GO:0051130">
    <property type="term" value="P:positive regulation of cellular component organization"/>
    <property type="evidence" value="ECO:0007669"/>
    <property type="project" value="UniProtKB-ARBA"/>
</dbReference>
<dbReference type="EMBL" id="OC915609">
    <property type="protein sequence ID" value="CAD7641178.1"/>
    <property type="molecule type" value="Genomic_DNA"/>
</dbReference>
<dbReference type="AlphaFoldDB" id="A0A7R9LHT7"/>
<dbReference type="PANTHER" id="PTHR15735">
    <property type="entry name" value="FCH AND DOUBLE SH3 DOMAINS PROTEIN"/>
    <property type="match status" value="1"/>
</dbReference>
<gene>
    <name evidence="9" type="ORF">ONB1V03_LOCUS2963</name>
</gene>
<feature type="region of interest" description="Disordered" evidence="6">
    <location>
        <begin position="920"/>
        <end position="956"/>
    </location>
</feature>
<dbReference type="Gene3D" id="1.20.1270.60">
    <property type="entry name" value="Arfaptin homology (AH) domain/BAR domain"/>
    <property type="match status" value="1"/>
</dbReference>
<protein>
    <submittedName>
        <fullName evidence="9">Uncharacterized protein</fullName>
    </submittedName>
</protein>
<dbReference type="InterPro" id="IPR001060">
    <property type="entry name" value="FCH_dom"/>
</dbReference>
<keyword evidence="2" id="KW-0597">Phosphoprotein</keyword>
<feature type="domain" description="SH3" evidence="7">
    <location>
        <begin position="685"/>
        <end position="744"/>
    </location>
</feature>
<feature type="domain" description="SH3" evidence="7">
    <location>
        <begin position="586"/>
        <end position="646"/>
    </location>
</feature>
<organism evidence="9">
    <name type="scientific">Oppiella nova</name>
    <dbReference type="NCBI Taxonomy" id="334625"/>
    <lineage>
        <taxon>Eukaryota</taxon>
        <taxon>Metazoa</taxon>
        <taxon>Ecdysozoa</taxon>
        <taxon>Arthropoda</taxon>
        <taxon>Chelicerata</taxon>
        <taxon>Arachnida</taxon>
        <taxon>Acari</taxon>
        <taxon>Acariformes</taxon>
        <taxon>Sarcoptiformes</taxon>
        <taxon>Oribatida</taxon>
        <taxon>Brachypylina</taxon>
        <taxon>Oppioidea</taxon>
        <taxon>Oppiidae</taxon>
        <taxon>Oppiella</taxon>
    </lineage>
</organism>
<feature type="region of interest" description="Disordered" evidence="6">
    <location>
        <begin position="450"/>
        <end position="552"/>
    </location>
</feature>
<feature type="region of interest" description="Disordered" evidence="6">
    <location>
        <begin position="842"/>
        <end position="879"/>
    </location>
</feature>
<feature type="compositionally biased region" description="Polar residues" evidence="6">
    <location>
        <begin position="521"/>
        <end position="542"/>
    </location>
</feature>
<feature type="compositionally biased region" description="Basic and acidic residues" evidence="6">
    <location>
        <begin position="477"/>
        <end position="490"/>
    </location>
</feature>
<dbReference type="EMBL" id="CAJPVJ010000784">
    <property type="protein sequence ID" value="CAG2163387.1"/>
    <property type="molecule type" value="Genomic_DNA"/>
</dbReference>